<feature type="compositionally biased region" description="Polar residues" evidence="1">
    <location>
        <begin position="14"/>
        <end position="23"/>
    </location>
</feature>
<reference evidence="2" key="1">
    <citation type="journal article" date="2023" name="IMA Fungus">
        <title>Comparative genomic study of the Penicillium genus elucidates a diverse pangenome and 15 lateral gene transfer events.</title>
        <authorList>
            <person name="Petersen C."/>
            <person name="Sorensen T."/>
            <person name="Nielsen M.R."/>
            <person name="Sondergaard T.E."/>
            <person name="Sorensen J.L."/>
            <person name="Fitzpatrick D.A."/>
            <person name="Frisvad J.C."/>
            <person name="Nielsen K.L."/>
        </authorList>
    </citation>
    <scope>NUCLEOTIDE SEQUENCE</scope>
    <source>
        <strain evidence="2">IBT 17514</strain>
    </source>
</reference>
<dbReference type="AlphaFoldDB" id="A0AAD6HDT7"/>
<organism evidence="2 3">
    <name type="scientific">Penicillium malachiteum</name>
    <dbReference type="NCBI Taxonomy" id="1324776"/>
    <lineage>
        <taxon>Eukaryota</taxon>
        <taxon>Fungi</taxon>
        <taxon>Dikarya</taxon>
        <taxon>Ascomycota</taxon>
        <taxon>Pezizomycotina</taxon>
        <taxon>Eurotiomycetes</taxon>
        <taxon>Eurotiomycetidae</taxon>
        <taxon>Eurotiales</taxon>
        <taxon>Aspergillaceae</taxon>
        <taxon>Penicillium</taxon>
    </lineage>
</organism>
<comment type="caution">
    <text evidence="2">The sequence shown here is derived from an EMBL/GenBank/DDBJ whole genome shotgun (WGS) entry which is preliminary data.</text>
</comment>
<evidence type="ECO:0000313" key="3">
    <source>
        <dbReference type="Proteomes" id="UP001215712"/>
    </source>
</evidence>
<dbReference type="Proteomes" id="UP001215712">
    <property type="component" value="Unassembled WGS sequence"/>
</dbReference>
<accession>A0AAD6HDT7</accession>
<name>A0AAD6HDT7_9EURO</name>
<feature type="region of interest" description="Disordered" evidence="1">
    <location>
        <begin position="1"/>
        <end position="90"/>
    </location>
</feature>
<evidence type="ECO:0000256" key="1">
    <source>
        <dbReference type="SAM" id="MobiDB-lite"/>
    </source>
</evidence>
<dbReference type="EMBL" id="JAQJAN010000018">
    <property type="protein sequence ID" value="KAJ5709668.1"/>
    <property type="molecule type" value="Genomic_DNA"/>
</dbReference>
<reference evidence="2" key="2">
    <citation type="submission" date="2023-01" db="EMBL/GenBank/DDBJ databases">
        <authorList>
            <person name="Petersen C."/>
        </authorList>
    </citation>
    <scope>NUCLEOTIDE SEQUENCE</scope>
    <source>
        <strain evidence="2">IBT 17514</strain>
    </source>
</reference>
<proteinExistence type="predicted"/>
<feature type="compositionally biased region" description="Polar residues" evidence="1">
    <location>
        <begin position="51"/>
        <end position="63"/>
    </location>
</feature>
<evidence type="ECO:0000313" key="2">
    <source>
        <dbReference type="EMBL" id="KAJ5709668.1"/>
    </source>
</evidence>
<protein>
    <submittedName>
        <fullName evidence="2">Uncharacterized protein</fullName>
    </submittedName>
</protein>
<gene>
    <name evidence="2" type="ORF">N7493_009959</name>
</gene>
<keyword evidence="3" id="KW-1185">Reference proteome</keyword>
<sequence>MAIDSRDPDGDSEMASSIDSASDTAGHGTRTPTNPQASAAVASELSPPGSQPQHISDNTNQSLDDIEPVPTEIAADASDQPIGSWRSKRAQEEYQRAMENVIHKDFSLDEFGDPFDERDMNKPLA</sequence>